<dbReference type="InterPro" id="IPR009061">
    <property type="entry name" value="DNA-bd_dom_put_sf"/>
</dbReference>
<keyword evidence="3" id="KW-0238">DNA-binding</keyword>
<organism evidence="7">
    <name type="scientific">Clostridium botulinum B str. Osaka05</name>
    <dbReference type="NCBI Taxonomy" id="1407017"/>
    <lineage>
        <taxon>Bacteria</taxon>
        <taxon>Bacillati</taxon>
        <taxon>Bacillota</taxon>
        <taxon>Clostridia</taxon>
        <taxon>Eubacteriales</taxon>
        <taxon>Clostridiaceae</taxon>
        <taxon>Clostridium</taxon>
    </lineage>
</organism>
<dbReference type="EMBL" id="BA000058">
    <property type="protein sequence ID" value="BAO04929.1"/>
    <property type="molecule type" value="Genomic_DNA"/>
</dbReference>
<sequence length="246" mass="28597">MKDFNKDNIIDAEFTNIEDDINDKDTKTRLIRGEPLFYTTTQVSEMVGVEPSTIRFWSKRFENLLDIEVSNKNKQYKKTDVEKLKFIKKLAKEDGLTLQQVEDYCSSKGFDMNEIEQSVVDSSNPLAIQTIMAALTVEIDKKLNSFSNELLNKIDEKQKNGVLIQQEMNDKLHETIALTVDEIVSEKLDKSVSEFKSYVDEKERQATSRDIEMIDMLKNNMEERKKQQEELEAEKKKSFLGRLFGK</sequence>
<evidence type="ECO:0000256" key="2">
    <source>
        <dbReference type="ARBA" id="ARBA00023015"/>
    </source>
</evidence>
<dbReference type="AlphaFoldDB" id="A0A060N9K5"/>
<dbReference type="SUPFAM" id="SSF46955">
    <property type="entry name" value="Putative DNA-binding domain"/>
    <property type="match status" value="1"/>
</dbReference>
<dbReference type="GO" id="GO:0003677">
    <property type="term" value="F:DNA binding"/>
    <property type="evidence" value="ECO:0007669"/>
    <property type="project" value="UniProtKB-KW"/>
</dbReference>
<dbReference type="PANTHER" id="PTHR30204:SF69">
    <property type="entry name" value="MERR-FAMILY TRANSCRIPTIONAL REGULATOR"/>
    <property type="match status" value="1"/>
</dbReference>
<evidence type="ECO:0000256" key="5">
    <source>
        <dbReference type="SAM" id="MobiDB-lite"/>
    </source>
</evidence>
<dbReference type="PANTHER" id="PTHR30204">
    <property type="entry name" value="REDOX-CYCLING DRUG-SENSING TRANSCRIPTIONAL ACTIVATOR SOXR"/>
    <property type="match status" value="1"/>
</dbReference>
<dbReference type="SMART" id="SM00422">
    <property type="entry name" value="HTH_MERR"/>
    <property type="match status" value="1"/>
</dbReference>
<dbReference type="Pfam" id="PF13411">
    <property type="entry name" value="MerR_1"/>
    <property type="match status" value="1"/>
</dbReference>
<keyword evidence="4" id="KW-0804">Transcription</keyword>
<evidence type="ECO:0000313" key="7">
    <source>
        <dbReference type="EMBL" id="BAO04929.1"/>
    </source>
</evidence>
<accession>A0A060N9K5</accession>
<dbReference type="Gene3D" id="1.10.1660.10">
    <property type="match status" value="1"/>
</dbReference>
<evidence type="ECO:0000256" key="4">
    <source>
        <dbReference type="ARBA" id="ARBA00023163"/>
    </source>
</evidence>
<evidence type="ECO:0000256" key="1">
    <source>
        <dbReference type="ARBA" id="ARBA00022491"/>
    </source>
</evidence>
<keyword evidence="1" id="KW-0678">Repressor</keyword>
<keyword evidence="2" id="KW-0805">Transcription regulation</keyword>
<dbReference type="GO" id="GO:0003700">
    <property type="term" value="F:DNA-binding transcription factor activity"/>
    <property type="evidence" value="ECO:0007669"/>
    <property type="project" value="InterPro"/>
</dbReference>
<dbReference type="InterPro" id="IPR047057">
    <property type="entry name" value="MerR_fam"/>
</dbReference>
<reference evidence="7" key="1">
    <citation type="submission" date="2013-10" db="EMBL/GenBank/DDBJ databases">
        <title>Draft genome sequence of Clostridium botulinum type B strain Osaka05.</title>
        <authorList>
            <person name="Sakaguchi Y."/>
            <person name="Hosomi K."/>
            <person name="Uchiyama J."/>
            <person name="Ogura Y."/>
            <person name="Sakaguchi M."/>
            <person name="Kohda T."/>
            <person name="Mukamoto M."/>
            <person name="Misawa N."/>
            <person name="Matsuzaki S."/>
            <person name="Hayashi T."/>
            <person name="Kozaki S."/>
        </authorList>
    </citation>
    <scope>NUCLEOTIDE SEQUENCE</scope>
    <source>
        <strain evidence="7">Osaka05</strain>
    </source>
</reference>
<proteinExistence type="predicted"/>
<dbReference type="InterPro" id="IPR000551">
    <property type="entry name" value="MerR-type_HTH_dom"/>
</dbReference>
<feature type="domain" description="HTH merR-type" evidence="6">
    <location>
        <begin position="38"/>
        <end position="108"/>
    </location>
</feature>
<dbReference type="RefSeq" id="WP_030032018.1">
    <property type="nucleotide sequence ID" value="NZ_BA000058.1"/>
</dbReference>
<dbReference type="HOGENOM" id="CLU_1127538_0_0_9"/>
<feature type="compositionally biased region" description="Basic and acidic residues" evidence="5">
    <location>
        <begin position="223"/>
        <end position="237"/>
    </location>
</feature>
<protein>
    <recommendedName>
        <fullName evidence="6">HTH merR-type domain-containing protein</fullName>
    </recommendedName>
</protein>
<dbReference type="Proteomes" id="UP000054164">
    <property type="component" value="Unassembled WGS sequence"/>
</dbReference>
<gene>
    <name evidence="7" type="ORF">CBO05P1_210</name>
</gene>
<evidence type="ECO:0000256" key="3">
    <source>
        <dbReference type="ARBA" id="ARBA00023125"/>
    </source>
</evidence>
<evidence type="ECO:0000259" key="6">
    <source>
        <dbReference type="SMART" id="SM00422"/>
    </source>
</evidence>
<name>A0A060N9K5_CLOBO</name>
<feature type="region of interest" description="Disordered" evidence="5">
    <location>
        <begin position="223"/>
        <end position="246"/>
    </location>
</feature>